<keyword evidence="1" id="KW-0175">Coiled coil</keyword>
<feature type="coiled-coil region" evidence="1">
    <location>
        <begin position="571"/>
        <end position="598"/>
    </location>
</feature>
<dbReference type="SUPFAM" id="SSF52540">
    <property type="entry name" value="P-loop containing nucleoside triphosphate hydrolases"/>
    <property type="match status" value="1"/>
</dbReference>
<comment type="caution">
    <text evidence="2">The sequence shown here is derived from an EMBL/GenBank/DDBJ whole genome shotgun (WGS) entry which is preliminary data.</text>
</comment>
<gene>
    <name evidence="2" type="ORF">QJS35_03450</name>
</gene>
<dbReference type="Proteomes" id="UP001493487">
    <property type="component" value="Unassembled WGS sequence"/>
</dbReference>
<name>A0ABV1KNP4_9BACL</name>
<evidence type="ECO:0000256" key="1">
    <source>
        <dbReference type="SAM" id="Coils"/>
    </source>
</evidence>
<evidence type="ECO:0000313" key="3">
    <source>
        <dbReference type="Proteomes" id="UP001493487"/>
    </source>
</evidence>
<dbReference type="InterPro" id="IPR027417">
    <property type="entry name" value="P-loop_NTPase"/>
</dbReference>
<dbReference type="EMBL" id="JASKHM010000001">
    <property type="protein sequence ID" value="MEQ4481448.1"/>
    <property type="molecule type" value="Genomic_DNA"/>
</dbReference>
<protein>
    <submittedName>
        <fullName evidence="2">TIGR02680 family protein</fullName>
    </submittedName>
</protein>
<dbReference type="Pfam" id="PF13558">
    <property type="entry name" value="SbcC_Walker_B"/>
    <property type="match status" value="1"/>
</dbReference>
<feature type="coiled-coil region" evidence="1">
    <location>
        <begin position="915"/>
        <end position="1003"/>
    </location>
</feature>
<keyword evidence="3" id="KW-1185">Reference proteome</keyword>
<dbReference type="InterPro" id="IPR013496">
    <property type="entry name" value="CHP02680"/>
</dbReference>
<feature type="coiled-coil region" evidence="1">
    <location>
        <begin position="761"/>
        <end position="795"/>
    </location>
</feature>
<dbReference type="NCBIfam" id="TIGR02680">
    <property type="entry name" value="TIGR02680 family protein"/>
    <property type="match status" value="1"/>
</dbReference>
<accession>A0ABV1KNP4</accession>
<dbReference type="Gene3D" id="3.40.50.300">
    <property type="entry name" value="P-loop containing nucleotide triphosphate hydrolases"/>
    <property type="match status" value="2"/>
</dbReference>
<feature type="coiled-coil region" evidence="1">
    <location>
        <begin position="373"/>
        <end position="425"/>
    </location>
</feature>
<dbReference type="RefSeq" id="WP_232182047.1">
    <property type="nucleotide sequence ID" value="NZ_JAIOAP010000001.1"/>
</dbReference>
<sequence>MVQESLVDKEATIEAVIDRWQMCRAGILNFWYFENDEFQLEEGRLILRGSNGSGKSVTMQSFLPLVLDGDKRAHRLDPFGSRDRKIEYYLLGEAEDGHLERTGYLWIEFVHPKKKLYKTIGIGLKARKGIVQVGFWGFILQDGRRINKDFWLYDRNVWLEQELRKPLSRKVLEEQIGAGGQVVQEQTAYRDMVNRELFGFHEQSSYQDLLQLLLQLRSPKLSKDFKPSAIYEILTQALPPLLEEELNPLSEVMEDMDQIADRLEELEQQRKDTEKIHTVYENYNRYLLLQHSEDVLGHFDKYNECTNQVHKEENTKEAVQNEYLVAENTLNEKSIRIRVIDTDLELLNRSDAIEKQKELELNEDQLSDVSKHMQNTVERISNHKKRADRLDEDLLSSTSKLNVLLQEQNQALEDLENIAREVEFREHDIYHRSWLKGAPEDDRWRDAWRRDLRKHKEALESAHAMSQAEREARQITHEVELQLGDIHKERNQVEKEYKEKDRDVELQRNKLRDSLVQWQQSLKYLPYDGENLRKSLQALSLIELQERNYNSVRQPVITVYEEKYQYYLQKKMELTQTKKTLNEEYEKLLREREEWLLSKEPEPSRSEERRKSRNLRGSGIGAPLYEVCEFHLGLAEEKRATLEETLDRSGLLDAWIFPGGRMSKVGQGEEEVWIEPNPQIHATTLAEVLVPLASHDCGLSAEDINAALRSFYWEEQEGVGYSGKEQSTPLLYADGAFKFGPVTGKTTSKLRAEFIGKETRRHTKELAIAQLEMNMDLYQEQINQIDVTLDTLNDEDTSLRQEFQLFPSDTNLQESLDQMAQTLYHLEAVMRQEEKLQELHKEKTAIWRTLQLKLTELTANWSLLKREKELTEAIGLCVEYDRGISELSSLWVRYSETDQLLSRMQAEWSDVSLLLDDDTTLLKELEEKHHKLKVQVERLTQMMHELGIEELYLQISQLKSEKESLNKDINGAQEAKEKAIARLSAANERLRLYQEQLHQQKIQLNTAFGNWQEEMNVGLVQEWKEAYLSNNDEAAIVQLCREITKEYKNQYGNQPKEVISNKLLEVFNAVRYSLSDFALENRPNEKSGRIVIISLRDQMNPQTPKMLLEELANLEEEQRRLLSQKDRDLYEEIILRSVGKAIRQRIHRANDWVKQMNHLMEQRNTSSGLRLSLDWIPKAKQNEQQLDTEKLVDLLLRDAHRMDDEEIEQVINHFRLGVAWAKQGAQEERESLRKHLYELLDYRSWFRFELSYRKGDQNGYRELTDSRFNVLSGGEKAMAMYIPLFAATYSRYSDARSDAPKIISLDEAFAGVDEENIRDLFHLLTDMKFDYMMTSQVLWGCYDTVPRLAIYELFRPKDVSFLTFLHYRWNGRRKELVDRQDN</sequence>
<proteinExistence type="predicted"/>
<reference evidence="2 3" key="1">
    <citation type="journal article" date="2023" name="Genome Announc.">
        <title>Pan-Genome Analyses of the Genus Cohnella and Proposal of the Novel Species Cohnella silvisoli sp. nov., Isolated from Forest Soil.</title>
        <authorList>
            <person name="Wang C."/>
            <person name="Mao L."/>
            <person name="Bao G."/>
            <person name="Zhu H."/>
        </authorList>
    </citation>
    <scope>NUCLEOTIDE SEQUENCE [LARGE SCALE GENOMIC DNA]</scope>
    <source>
        <strain evidence="2 3">NL03-T5-1</strain>
    </source>
</reference>
<organism evidence="2 3">
    <name type="scientific">Cohnella silvisoli</name>
    <dbReference type="NCBI Taxonomy" id="2873699"/>
    <lineage>
        <taxon>Bacteria</taxon>
        <taxon>Bacillati</taxon>
        <taxon>Bacillota</taxon>
        <taxon>Bacilli</taxon>
        <taxon>Bacillales</taxon>
        <taxon>Paenibacillaceae</taxon>
        <taxon>Cohnella</taxon>
    </lineage>
</organism>
<evidence type="ECO:0000313" key="2">
    <source>
        <dbReference type="EMBL" id="MEQ4481448.1"/>
    </source>
</evidence>
<feature type="coiled-coil region" evidence="1">
    <location>
        <begin position="249"/>
        <end position="329"/>
    </location>
</feature>